<dbReference type="OMA" id="FATCYLT"/>
<dbReference type="PaxDb" id="3847-GLYMA17G35351.1"/>
<feature type="compositionally biased region" description="Acidic residues" evidence="1">
    <location>
        <begin position="570"/>
        <end position="626"/>
    </location>
</feature>
<dbReference type="InParanoid" id="A0A0R0FSV2"/>
<evidence type="ECO:0000313" key="5">
    <source>
        <dbReference type="Proteomes" id="UP000008827"/>
    </source>
</evidence>
<protein>
    <recommendedName>
        <fullName evidence="2">DUF659 domain-containing protein</fullName>
    </recommendedName>
</protein>
<dbReference type="Pfam" id="PF04937">
    <property type="entry name" value="DUF659"/>
    <property type="match status" value="1"/>
</dbReference>
<dbReference type="EMBL" id="CM000850">
    <property type="protein sequence ID" value="KRH05589.1"/>
    <property type="molecule type" value="Genomic_DNA"/>
</dbReference>
<name>A0A0R0FSV2_SOYBN</name>
<evidence type="ECO:0000259" key="2">
    <source>
        <dbReference type="Pfam" id="PF04937"/>
    </source>
</evidence>
<reference evidence="3 4" key="1">
    <citation type="journal article" date="2010" name="Nature">
        <title>Genome sequence of the palaeopolyploid soybean.</title>
        <authorList>
            <person name="Schmutz J."/>
            <person name="Cannon S.B."/>
            <person name="Schlueter J."/>
            <person name="Ma J."/>
            <person name="Mitros T."/>
            <person name="Nelson W."/>
            <person name="Hyten D.L."/>
            <person name="Song Q."/>
            <person name="Thelen J.J."/>
            <person name="Cheng J."/>
            <person name="Xu D."/>
            <person name="Hellsten U."/>
            <person name="May G.D."/>
            <person name="Yu Y."/>
            <person name="Sakurai T."/>
            <person name="Umezawa T."/>
            <person name="Bhattacharyya M.K."/>
            <person name="Sandhu D."/>
            <person name="Valliyodan B."/>
            <person name="Lindquist E."/>
            <person name="Peto M."/>
            <person name="Grant D."/>
            <person name="Shu S."/>
            <person name="Goodstein D."/>
            <person name="Barry K."/>
            <person name="Futrell-Griggs M."/>
            <person name="Abernathy B."/>
            <person name="Du J."/>
            <person name="Tian Z."/>
            <person name="Zhu L."/>
            <person name="Gill N."/>
            <person name="Joshi T."/>
            <person name="Libault M."/>
            <person name="Sethuraman A."/>
            <person name="Zhang X.-C."/>
            <person name="Shinozaki K."/>
            <person name="Nguyen H.T."/>
            <person name="Wing R.A."/>
            <person name="Cregan P."/>
            <person name="Specht J."/>
            <person name="Grimwood J."/>
            <person name="Rokhsar D."/>
            <person name="Stacey G."/>
            <person name="Shoemaker R.C."/>
            <person name="Jackson S.A."/>
        </authorList>
    </citation>
    <scope>NUCLEOTIDE SEQUENCE</scope>
    <source>
        <strain evidence="4">cv. Williams 82</strain>
        <tissue evidence="3">Callus</tissue>
    </source>
</reference>
<dbReference type="InterPro" id="IPR007021">
    <property type="entry name" value="DUF659"/>
</dbReference>
<dbReference type="Proteomes" id="UP000008827">
    <property type="component" value="Chromosome 17"/>
</dbReference>
<gene>
    <name evidence="3" type="ORF">GLYMA_17G235200</name>
</gene>
<reference evidence="3" key="3">
    <citation type="submission" date="2018-07" db="EMBL/GenBank/DDBJ databases">
        <title>WGS assembly of Glycine max.</title>
        <authorList>
            <person name="Schmutz J."/>
            <person name="Cannon S."/>
            <person name="Schlueter J."/>
            <person name="Ma J."/>
            <person name="Mitros T."/>
            <person name="Nelson W."/>
            <person name="Hyten D."/>
            <person name="Song Q."/>
            <person name="Thelen J."/>
            <person name="Cheng J."/>
            <person name="Xu D."/>
            <person name="Hellsten U."/>
            <person name="May G."/>
            <person name="Yu Y."/>
            <person name="Sakurai T."/>
            <person name="Umezawa T."/>
            <person name="Bhattacharyya M."/>
            <person name="Sandhu D."/>
            <person name="Valliyodan B."/>
            <person name="Lindquist E."/>
            <person name="Peto M."/>
            <person name="Grant D."/>
            <person name="Shu S."/>
            <person name="Goodstein D."/>
            <person name="Barry K."/>
            <person name="Futrell-Griggs M."/>
            <person name="Abernathy B."/>
            <person name="Du J."/>
            <person name="Tian Z."/>
            <person name="Zhu L."/>
            <person name="Gill N."/>
            <person name="Joshi T."/>
            <person name="Libault M."/>
            <person name="Sethuraman A."/>
            <person name="Zhang X."/>
            <person name="Shinozaki K."/>
            <person name="Nguyen H."/>
            <person name="Wing R."/>
            <person name="Cregan P."/>
            <person name="Specht J."/>
            <person name="Grimwood J."/>
            <person name="Rokhsar D."/>
            <person name="Stacey G."/>
            <person name="Shoemaker R."/>
            <person name="Jackson S."/>
        </authorList>
    </citation>
    <scope>NUCLEOTIDE SEQUENCE</scope>
    <source>
        <tissue evidence="3">Callus</tissue>
    </source>
</reference>
<sequence>MAKRKVDELDITRSKGIESSSNMDLREDTCKQIARFFYINAIPLKLVESEEFQKMCNHIGGPGFKPPTYDELRGKYLKQEVAEIMESIEEHKATWKKTGCCILIDDWTNSEGVTICNFFLNSSKGTVFLKYVYASDMCKTVDGIFKMIDDIVEEVGEENVVQVDTRNESNYKAAGKMLMEKRDFFGCLDFVNKLQIYGDTVANGRRIASYMYSRSSLIALLHHFAKGKDLVKPGVTKFATCYLTLKGLYDKKGAWEKMFSSKQWKSSFFAGTTGGKVAKSIVMGDKFWKSIMVCLKGANPLIKLLHLVSSDTKPAIGFIYEEMKQAKVKIQRAFKSVKKRYMPLWDNIDERWDRKILRPLHAAAYYLNPQFHYNPNFKEDFEVKHGLHESIYKMVTKQDWPKVDPILEDFKHARNYFGNELAKVAIITKNPTDWWDSYGFEYPEIEHVAIRILSLTTNSVHMKRRNRMRQQTWNDVLLVMSNSKLAKRHQAGKAIEYSIDDLSSDDEWITENDESSSSNEESELDDIDYREYESSSNNEESELDGIVFYVPNEDDKLKGQVGEDVNNDSADVDDLQTPDDDIEFDDEADVDDEDDASNATDDIMDGDGSYMEDDSCDDFDINELLH</sequence>
<keyword evidence="5" id="KW-1185">Reference proteome</keyword>
<dbReference type="PANTHER" id="PTHR32166:SF122">
    <property type="entry name" value="OS09G0499600 PROTEIN"/>
    <property type="match status" value="1"/>
</dbReference>
<evidence type="ECO:0000313" key="3">
    <source>
        <dbReference type="EMBL" id="KRH05589.1"/>
    </source>
</evidence>
<dbReference type="EnsemblPlants" id="KRH05589">
    <property type="protein sequence ID" value="KRH05589"/>
    <property type="gene ID" value="GLYMA_17G235200"/>
</dbReference>
<evidence type="ECO:0000256" key="1">
    <source>
        <dbReference type="SAM" id="MobiDB-lite"/>
    </source>
</evidence>
<feature type="region of interest" description="Disordered" evidence="1">
    <location>
        <begin position="557"/>
        <end position="626"/>
    </location>
</feature>
<reference evidence="4" key="2">
    <citation type="submission" date="2018-02" db="UniProtKB">
        <authorList>
            <consortium name="EnsemblPlants"/>
        </authorList>
    </citation>
    <scope>IDENTIFICATION</scope>
    <source>
        <strain evidence="4">Williams 82</strain>
    </source>
</reference>
<dbReference type="PANTHER" id="PTHR32166">
    <property type="entry name" value="OSJNBA0013A04.12 PROTEIN"/>
    <property type="match status" value="1"/>
</dbReference>
<evidence type="ECO:0000313" key="4">
    <source>
        <dbReference type="EnsemblPlants" id="KRH05589"/>
    </source>
</evidence>
<dbReference type="Gramene" id="KRH05589">
    <property type="protein sequence ID" value="KRH05589"/>
    <property type="gene ID" value="GLYMA_17G235200"/>
</dbReference>
<feature type="domain" description="DUF659" evidence="2">
    <location>
        <begin position="67"/>
        <end position="183"/>
    </location>
</feature>
<proteinExistence type="predicted"/>
<dbReference type="InterPro" id="IPR012337">
    <property type="entry name" value="RNaseH-like_sf"/>
</dbReference>
<dbReference type="SUPFAM" id="SSF53098">
    <property type="entry name" value="Ribonuclease H-like"/>
    <property type="match status" value="1"/>
</dbReference>
<organism evidence="3">
    <name type="scientific">Glycine max</name>
    <name type="common">Soybean</name>
    <name type="synonym">Glycine hispida</name>
    <dbReference type="NCBI Taxonomy" id="3847"/>
    <lineage>
        <taxon>Eukaryota</taxon>
        <taxon>Viridiplantae</taxon>
        <taxon>Streptophyta</taxon>
        <taxon>Embryophyta</taxon>
        <taxon>Tracheophyta</taxon>
        <taxon>Spermatophyta</taxon>
        <taxon>Magnoliopsida</taxon>
        <taxon>eudicotyledons</taxon>
        <taxon>Gunneridae</taxon>
        <taxon>Pentapetalae</taxon>
        <taxon>rosids</taxon>
        <taxon>fabids</taxon>
        <taxon>Fabales</taxon>
        <taxon>Fabaceae</taxon>
        <taxon>Papilionoideae</taxon>
        <taxon>50 kb inversion clade</taxon>
        <taxon>NPAAA clade</taxon>
        <taxon>indigoferoid/millettioid clade</taxon>
        <taxon>Phaseoleae</taxon>
        <taxon>Glycine</taxon>
        <taxon>Glycine subgen. Soja</taxon>
    </lineage>
</organism>
<dbReference type="AlphaFoldDB" id="A0A0R0FSV2"/>
<accession>A0A0R0FSV2</accession>